<name>A0A2T2XAT6_9FIRM</name>
<protein>
    <submittedName>
        <fullName evidence="1">Uncharacterized protein</fullName>
    </submittedName>
</protein>
<dbReference type="AlphaFoldDB" id="A0A2T2XAT6"/>
<evidence type="ECO:0000313" key="2">
    <source>
        <dbReference type="Proteomes" id="UP000242972"/>
    </source>
</evidence>
<dbReference type="GO" id="GO:0006355">
    <property type="term" value="P:regulation of DNA-templated transcription"/>
    <property type="evidence" value="ECO:0007669"/>
    <property type="project" value="InterPro"/>
</dbReference>
<organism evidence="1 2">
    <name type="scientific">Sulfobacillus benefaciens</name>
    <dbReference type="NCBI Taxonomy" id="453960"/>
    <lineage>
        <taxon>Bacteria</taxon>
        <taxon>Bacillati</taxon>
        <taxon>Bacillota</taxon>
        <taxon>Clostridia</taxon>
        <taxon>Eubacteriales</taxon>
        <taxon>Clostridiales Family XVII. Incertae Sedis</taxon>
        <taxon>Sulfobacillus</taxon>
    </lineage>
</organism>
<gene>
    <name evidence="1" type="ORF">C7B46_16505</name>
</gene>
<accession>A0A2T2XAT6</accession>
<evidence type="ECO:0000313" key="1">
    <source>
        <dbReference type="EMBL" id="PSR31633.1"/>
    </source>
</evidence>
<proteinExistence type="predicted"/>
<dbReference type="EMBL" id="PXYW01000059">
    <property type="protein sequence ID" value="PSR31633.1"/>
    <property type="molecule type" value="Genomic_DNA"/>
</dbReference>
<reference evidence="1 2" key="1">
    <citation type="journal article" date="2014" name="BMC Genomics">
        <title>Comparison of environmental and isolate Sulfobacillus genomes reveals diverse carbon, sulfur, nitrogen, and hydrogen metabolisms.</title>
        <authorList>
            <person name="Justice N.B."/>
            <person name="Norman A."/>
            <person name="Brown C.T."/>
            <person name="Singh A."/>
            <person name="Thomas B.C."/>
            <person name="Banfield J.F."/>
        </authorList>
    </citation>
    <scope>NUCLEOTIDE SEQUENCE [LARGE SCALE GENOMIC DNA]</scope>
    <source>
        <strain evidence="1">AMDSBA4</strain>
    </source>
</reference>
<sequence>MQPHKNWTLEPLVRRTVYLPPRTMDQVRTLALNARVPVSEILRRAIDQALDQRHVLPPDPHEPKTSGAFAYLPRSLDARLVMAARATSQSKAAMMRRLVLYYVEREAWRHGQ</sequence>
<dbReference type="Proteomes" id="UP000242972">
    <property type="component" value="Unassembled WGS sequence"/>
</dbReference>
<comment type="caution">
    <text evidence="1">The sequence shown here is derived from an EMBL/GenBank/DDBJ whole genome shotgun (WGS) entry which is preliminary data.</text>
</comment>